<dbReference type="EC" id="3.5.1.28" evidence="4"/>
<dbReference type="FunFam" id="3.40.630.40:FF:000001">
    <property type="entry name" value="N-acetylmuramoyl-L-alanine amidase"/>
    <property type="match status" value="1"/>
</dbReference>
<keyword evidence="5" id="KW-0732">Signal</keyword>
<dbReference type="InterPro" id="IPR018392">
    <property type="entry name" value="LysM"/>
</dbReference>
<dbReference type="SMART" id="SM00646">
    <property type="entry name" value="Ami_3"/>
    <property type="match status" value="1"/>
</dbReference>
<evidence type="ECO:0000256" key="3">
    <source>
        <dbReference type="ARBA" id="ARBA00010860"/>
    </source>
</evidence>
<dbReference type="InterPro" id="IPR036779">
    <property type="entry name" value="LysM_dom_sf"/>
</dbReference>
<evidence type="ECO:0000259" key="10">
    <source>
        <dbReference type="PROSITE" id="PS51782"/>
    </source>
</evidence>
<dbReference type="SUPFAM" id="SSF53187">
    <property type="entry name" value="Zn-dependent exopeptidases"/>
    <property type="match status" value="1"/>
</dbReference>
<dbReference type="InterPro" id="IPR002508">
    <property type="entry name" value="MurNAc-LAA_cat"/>
</dbReference>
<evidence type="ECO:0000256" key="9">
    <source>
        <dbReference type="ARBA" id="ARBA00074581"/>
    </source>
</evidence>
<dbReference type="CDD" id="cd00118">
    <property type="entry name" value="LysM"/>
    <property type="match status" value="1"/>
</dbReference>
<organism evidence="11 12">
    <name type="scientific">Dokdonella koreensis DS-123</name>
    <dbReference type="NCBI Taxonomy" id="1300342"/>
    <lineage>
        <taxon>Bacteria</taxon>
        <taxon>Pseudomonadati</taxon>
        <taxon>Pseudomonadota</taxon>
        <taxon>Gammaproteobacteria</taxon>
        <taxon>Lysobacterales</taxon>
        <taxon>Rhodanobacteraceae</taxon>
        <taxon>Dokdonella</taxon>
    </lineage>
</organism>
<keyword evidence="8" id="KW-0961">Cell wall biogenesis/degradation</keyword>
<comment type="catalytic activity">
    <reaction evidence="1">
        <text>Hydrolyzes the link between N-acetylmuramoyl residues and L-amino acid residues in certain cell-wall glycopeptides.</text>
        <dbReference type="EC" id="3.5.1.28"/>
    </reaction>
</comment>
<evidence type="ECO:0000313" key="12">
    <source>
        <dbReference type="Proteomes" id="UP000076830"/>
    </source>
</evidence>
<dbReference type="SUPFAM" id="SSF54106">
    <property type="entry name" value="LysM domain"/>
    <property type="match status" value="1"/>
</dbReference>
<keyword evidence="12" id="KW-1185">Reference proteome</keyword>
<dbReference type="Pfam" id="PF01520">
    <property type="entry name" value="Amidase_3"/>
    <property type="match status" value="1"/>
</dbReference>
<dbReference type="PATRIC" id="fig|1300342.3.peg.2615"/>
<dbReference type="STRING" id="1300342.I596_2687"/>
<evidence type="ECO:0000256" key="2">
    <source>
        <dbReference type="ARBA" id="ARBA00004418"/>
    </source>
</evidence>
<dbReference type="InterPro" id="IPR050695">
    <property type="entry name" value="N-acetylmuramoyl_amidase_3"/>
</dbReference>
<accession>A0A160DXI7</accession>
<sequence length="450" mass="48545">MAAVQSRPMRLGKLPARILAPWAALLLGAAVPAGAADIKALRIWEGPDYTRAVFDVSGPLDYKLFELSDPGRIVIDVKDGRIVEGLGAPAAKGMLKAVRIGKQGKSDARIVLDLGAEVRPKSFLLPPAEKLGYRLVVDLYPKQKPAPVKTVKQVLPGEPRPVVIAIDAGHGGEDPGARGATGTHEKNITLQVARELKRQIDREPGMTAILTRDGDYYVKREDRYRKAREARADLFVSIHADACPGSCETARGSSVWVLSTRGASSEAARRLADRENRADLIGGVSLDDKEDSLAAVLLDLQQGATMDASNAVADHVLVALRQIGPTHRRQVERANFVVLRSPDVPSILVETAFISNPAEEKRLNDAVHREKLAGAILDGARNYFRMMPPQGTWFAANADKFRPSRHVVGRGETLAIIAERHGTTAGKLRSANKLASDALRVGDVLDIPAG</sequence>
<name>A0A160DXI7_9GAMM</name>
<dbReference type="Gene3D" id="2.60.40.3500">
    <property type="match status" value="1"/>
</dbReference>
<evidence type="ECO:0000256" key="6">
    <source>
        <dbReference type="ARBA" id="ARBA00022764"/>
    </source>
</evidence>
<dbReference type="GO" id="GO:0009253">
    <property type="term" value="P:peptidoglycan catabolic process"/>
    <property type="evidence" value="ECO:0007669"/>
    <property type="project" value="InterPro"/>
</dbReference>
<evidence type="ECO:0000256" key="5">
    <source>
        <dbReference type="ARBA" id="ARBA00022729"/>
    </source>
</evidence>
<proteinExistence type="inferred from homology"/>
<dbReference type="SMART" id="SM00257">
    <property type="entry name" value="LysM"/>
    <property type="match status" value="1"/>
</dbReference>
<keyword evidence="7" id="KW-0378">Hydrolase</keyword>
<dbReference type="Pfam" id="PF11741">
    <property type="entry name" value="AMIN"/>
    <property type="match status" value="1"/>
</dbReference>
<evidence type="ECO:0000256" key="4">
    <source>
        <dbReference type="ARBA" id="ARBA00011901"/>
    </source>
</evidence>
<dbReference type="EMBL" id="CP015249">
    <property type="protein sequence ID" value="ANB18683.1"/>
    <property type="molecule type" value="Genomic_DNA"/>
</dbReference>
<dbReference type="GO" id="GO:0071555">
    <property type="term" value="P:cell wall organization"/>
    <property type="evidence" value="ECO:0007669"/>
    <property type="project" value="UniProtKB-KW"/>
</dbReference>
<keyword evidence="6" id="KW-0574">Periplasm</keyword>
<dbReference type="PANTHER" id="PTHR30404:SF0">
    <property type="entry name" value="N-ACETYLMURAMOYL-L-ALANINE AMIDASE AMIC"/>
    <property type="match status" value="1"/>
</dbReference>
<dbReference type="PANTHER" id="PTHR30404">
    <property type="entry name" value="N-ACETYLMURAMOYL-L-ALANINE AMIDASE"/>
    <property type="match status" value="1"/>
</dbReference>
<dbReference type="GO" id="GO:0008745">
    <property type="term" value="F:N-acetylmuramoyl-L-alanine amidase activity"/>
    <property type="evidence" value="ECO:0007669"/>
    <property type="project" value="UniProtKB-EC"/>
</dbReference>
<dbReference type="PROSITE" id="PS51782">
    <property type="entry name" value="LYSM"/>
    <property type="match status" value="1"/>
</dbReference>
<dbReference type="InterPro" id="IPR021731">
    <property type="entry name" value="AMIN_dom"/>
</dbReference>
<evidence type="ECO:0000256" key="1">
    <source>
        <dbReference type="ARBA" id="ARBA00001561"/>
    </source>
</evidence>
<protein>
    <recommendedName>
        <fullName evidence="9">N-acetylmuramoyl-L-alanine amidase AmiC</fullName>
        <ecNumber evidence="4">3.5.1.28</ecNumber>
    </recommendedName>
</protein>
<comment type="subcellular location">
    <subcellularLocation>
        <location evidence="2">Periplasm</location>
    </subcellularLocation>
</comment>
<dbReference type="Gene3D" id="3.10.350.10">
    <property type="entry name" value="LysM domain"/>
    <property type="match status" value="1"/>
</dbReference>
<evidence type="ECO:0000256" key="7">
    <source>
        <dbReference type="ARBA" id="ARBA00022801"/>
    </source>
</evidence>
<dbReference type="GO" id="GO:0030288">
    <property type="term" value="C:outer membrane-bounded periplasmic space"/>
    <property type="evidence" value="ECO:0007669"/>
    <property type="project" value="TreeGrafter"/>
</dbReference>
<evidence type="ECO:0000313" key="11">
    <source>
        <dbReference type="EMBL" id="ANB18683.1"/>
    </source>
</evidence>
<reference evidence="11 12" key="1">
    <citation type="submission" date="2016-04" db="EMBL/GenBank/DDBJ databases">
        <title>Complete genome sequence of Dokdonella koreensis DS-123T.</title>
        <authorList>
            <person name="Kim J.F."/>
            <person name="Lee H."/>
            <person name="Kwak M.-J."/>
        </authorList>
    </citation>
    <scope>NUCLEOTIDE SEQUENCE [LARGE SCALE GENOMIC DNA]</scope>
    <source>
        <strain evidence="11 12">DS-123</strain>
    </source>
</reference>
<dbReference type="Proteomes" id="UP000076830">
    <property type="component" value="Chromosome"/>
</dbReference>
<dbReference type="Gene3D" id="3.40.630.40">
    <property type="entry name" value="Zn-dependent exopeptidases"/>
    <property type="match status" value="1"/>
</dbReference>
<feature type="domain" description="LysM" evidence="10">
    <location>
        <begin position="404"/>
        <end position="447"/>
    </location>
</feature>
<dbReference type="KEGG" id="dko:I596_2687"/>
<evidence type="ECO:0000256" key="8">
    <source>
        <dbReference type="ARBA" id="ARBA00023316"/>
    </source>
</evidence>
<comment type="similarity">
    <text evidence="3">Belongs to the N-acetylmuramoyl-L-alanine amidase 3 family.</text>
</comment>
<dbReference type="CDD" id="cd02696">
    <property type="entry name" value="MurNAc-LAA"/>
    <property type="match status" value="1"/>
</dbReference>
<gene>
    <name evidence="11" type="ORF">I596_2687</name>
</gene>
<dbReference type="Pfam" id="PF01476">
    <property type="entry name" value="LysM"/>
    <property type="match status" value="1"/>
</dbReference>
<dbReference type="AlphaFoldDB" id="A0A160DXI7"/>